<dbReference type="EMBL" id="CM042886">
    <property type="protein sequence ID" value="KAI4339529.1"/>
    <property type="molecule type" value="Genomic_DNA"/>
</dbReference>
<sequence length="100" mass="11251">MCRTQRKREVVACSPPSYFVELKRCRKGNMGESLRRTSHGYFFSTSVPGSSTPPELGSRRMLRITRRRSPTKAPLPSSTTGWSPLPLPCPSVRVFNPIEV</sequence>
<protein>
    <submittedName>
        <fullName evidence="1">Uncharacterized protein</fullName>
    </submittedName>
</protein>
<proteinExistence type="predicted"/>
<dbReference type="Proteomes" id="UP001057402">
    <property type="component" value="Chromosome 7"/>
</dbReference>
<comment type="caution">
    <text evidence="1">The sequence shown here is derived from an EMBL/GenBank/DDBJ whole genome shotgun (WGS) entry which is preliminary data.</text>
</comment>
<accession>A0ACB9NVD5</accession>
<organism evidence="1 2">
    <name type="scientific">Melastoma candidum</name>
    <dbReference type="NCBI Taxonomy" id="119954"/>
    <lineage>
        <taxon>Eukaryota</taxon>
        <taxon>Viridiplantae</taxon>
        <taxon>Streptophyta</taxon>
        <taxon>Embryophyta</taxon>
        <taxon>Tracheophyta</taxon>
        <taxon>Spermatophyta</taxon>
        <taxon>Magnoliopsida</taxon>
        <taxon>eudicotyledons</taxon>
        <taxon>Gunneridae</taxon>
        <taxon>Pentapetalae</taxon>
        <taxon>rosids</taxon>
        <taxon>malvids</taxon>
        <taxon>Myrtales</taxon>
        <taxon>Melastomataceae</taxon>
        <taxon>Melastomatoideae</taxon>
        <taxon>Melastomateae</taxon>
        <taxon>Melastoma</taxon>
    </lineage>
</organism>
<keyword evidence="2" id="KW-1185">Reference proteome</keyword>
<name>A0ACB9NVD5_9MYRT</name>
<evidence type="ECO:0000313" key="1">
    <source>
        <dbReference type="EMBL" id="KAI4339529.1"/>
    </source>
</evidence>
<gene>
    <name evidence="1" type="ORF">MLD38_024466</name>
</gene>
<reference evidence="2" key="1">
    <citation type="journal article" date="2023" name="Front. Plant Sci.">
        <title>Chromosomal-level genome assembly of Melastoma candidum provides insights into trichome evolution.</title>
        <authorList>
            <person name="Zhong Y."/>
            <person name="Wu W."/>
            <person name="Sun C."/>
            <person name="Zou P."/>
            <person name="Liu Y."/>
            <person name="Dai S."/>
            <person name="Zhou R."/>
        </authorList>
    </citation>
    <scope>NUCLEOTIDE SEQUENCE [LARGE SCALE GENOMIC DNA]</scope>
</reference>
<evidence type="ECO:0000313" key="2">
    <source>
        <dbReference type="Proteomes" id="UP001057402"/>
    </source>
</evidence>